<evidence type="ECO:0000313" key="3">
    <source>
        <dbReference type="Proteomes" id="UP000092445"/>
    </source>
</evidence>
<accession>A0A1B0AAQ2</accession>
<sequence>MDCIRKQYSAAVAVVDLLSTMDNNTNNSGRVPTDIRRQRRLQRSAKLIRNENVLIVGLWPHNGTVSTNGQYTSGVRMIRRHEDRRNNDAKHLPLSGSLRTLWPFIVFNILIWSIVRVTHVIGYESKQAYAKFRPQANDHEVNTPSKAAWCGLSLRKSGTVCLAGIILRLSTTIFHLPVIVSYLSTAVLHLLALVIRSPATASFNDFKLQSTGNFWTMGNTALIAMNTCKWQITTRGVISKCLKH</sequence>
<evidence type="ECO:0000256" key="1">
    <source>
        <dbReference type="SAM" id="Phobius"/>
    </source>
</evidence>
<proteinExistence type="predicted"/>
<protein>
    <submittedName>
        <fullName evidence="2">Uncharacterized protein</fullName>
    </submittedName>
</protein>
<reference evidence="3" key="1">
    <citation type="submission" date="2014-03" db="EMBL/GenBank/DDBJ databases">
        <authorList>
            <person name="Aksoy S."/>
            <person name="Warren W."/>
            <person name="Wilson R.K."/>
        </authorList>
    </citation>
    <scope>NUCLEOTIDE SEQUENCE [LARGE SCALE GENOMIC DNA]</scope>
    <source>
        <strain evidence="3">IAEA</strain>
    </source>
</reference>
<dbReference type="AlphaFoldDB" id="A0A1B0AAQ2"/>
<dbReference type="EnsemblMetazoa" id="GPAI039564-RA">
    <property type="protein sequence ID" value="GPAI039564-PA"/>
    <property type="gene ID" value="GPAI039564"/>
</dbReference>
<keyword evidence="1" id="KW-0472">Membrane</keyword>
<organism evidence="2 3">
    <name type="scientific">Glossina pallidipes</name>
    <name type="common">Tsetse fly</name>
    <dbReference type="NCBI Taxonomy" id="7398"/>
    <lineage>
        <taxon>Eukaryota</taxon>
        <taxon>Metazoa</taxon>
        <taxon>Ecdysozoa</taxon>
        <taxon>Arthropoda</taxon>
        <taxon>Hexapoda</taxon>
        <taxon>Insecta</taxon>
        <taxon>Pterygota</taxon>
        <taxon>Neoptera</taxon>
        <taxon>Endopterygota</taxon>
        <taxon>Diptera</taxon>
        <taxon>Brachycera</taxon>
        <taxon>Muscomorpha</taxon>
        <taxon>Hippoboscoidea</taxon>
        <taxon>Glossinidae</taxon>
        <taxon>Glossina</taxon>
    </lineage>
</organism>
<reference evidence="2" key="2">
    <citation type="submission" date="2020-05" db="UniProtKB">
        <authorList>
            <consortium name="EnsemblMetazoa"/>
        </authorList>
    </citation>
    <scope>IDENTIFICATION</scope>
    <source>
        <strain evidence="2">IAEA</strain>
    </source>
</reference>
<keyword evidence="3" id="KW-1185">Reference proteome</keyword>
<keyword evidence="1" id="KW-0812">Transmembrane</keyword>
<name>A0A1B0AAQ2_GLOPL</name>
<keyword evidence="1" id="KW-1133">Transmembrane helix</keyword>
<evidence type="ECO:0000313" key="2">
    <source>
        <dbReference type="EnsemblMetazoa" id="GPAI039564-PA"/>
    </source>
</evidence>
<feature type="transmembrane region" description="Helical" evidence="1">
    <location>
        <begin position="173"/>
        <end position="195"/>
    </location>
</feature>
<dbReference type="Proteomes" id="UP000092445">
    <property type="component" value="Unassembled WGS sequence"/>
</dbReference>
<dbReference type="VEuPathDB" id="VectorBase:GPAI039564"/>
<feature type="transmembrane region" description="Helical" evidence="1">
    <location>
        <begin position="101"/>
        <end position="123"/>
    </location>
</feature>